<gene>
    <name evidence="1" type="ORF">B296_00019778</name>
</gene>
<dbReference type="Proteomes" id="UP000287651">
    <property type="component" value="Unassembled WGS sequence"/>
</dbReference>
<evidence type="ECO:0000313" key="2">
    <source>
        <dbReference type="Proteomes" id="UP000287651"/>
    </source>
</evidence>
<proteinExistence type="predicted"/>
<name>A0A427AKQ3_ENSVE</name>
<organism evidence="1 2">
    <name type="scientific">Ensete ventricosum</name>
    <name type="common">Abyssinian banana</name>
    <name type="synonym">Musa ensete</name>
    <dbReference type="NCBI Taxonomy" id="4639"/>
    <lineage>
        <taxon>Eukaryota</taxon>
        <taxon>Viridiplantae</taxon>
        <taxon>Streptophyta</taxon>
        <taxon>Embryophyta</taxon>
        <taxon>Tracheophyta</taxon>
        <taxon>Spermatophyta</taxon>
        <taxon>Magnoliopsida</taxon>
        <taxon>Liliopsida</taxon>
        <taxon>Zingiberales</taxon>
        <taxon>Musaceae</taxon>
        <taxon>Ensete</taxon>
    </lineage>
</organism>
<reference evidence="1 2" key="1">
    <citation type="journal article" date="2014" name="Agronomy (Basel)">
        <title>A Draft Genome Sequence for Ensete ventricosum, the Drought-Tolerant Tree Against Hunger.</title>
        <authorList>
            <person name="Harrison J."/>
            <person name="Moore K.A."/>
            <person name="Paszkiewicz K."/>
            <person name="Jones T."/>
            <person name="Grant M."/>
            <person name="Ambacheew D."/>
            <person name="Muzemil S."/>
            <person name="Studholme D.J."/>
        </authorList>
    </citation>
    <scope>NUCLEOTIDE SEQUENCE [LARGE SCALE GENOMIC DNA]</scope>
</reference>
<evidence type="ECO:0000313" key="1">
    <source>
        <dbReference type="EMBL" id="RRT76780.1"/>
    </source>
</evidence>
<comment type="caution">
    <text evidence="1">The sequence shown here is derived from an EMBL/GenBank/DDBJ whole genome shotgun (WGS) entry which is preliminary data.</text>
</comment>
<protein>
    <submittedName>
        <fullName evidence="1">Uncharacterized protein</fullName>
    </submittedName>
</protein>
<dbReference type="EMBL" id="AMZH03002104">
    <property type="protein sequence ID" value="RRT76780.1"/>
    <property type="molecule type" value="Genomic_DNA"/>
</dbReference>
<dbReference type="AlphaFoldDB" id="A0A427AKQ3"/>
<sequence>MLNDRIEICSASSPGETGEAKKQSTSPLILAPAKLPIPALSVFFDGALHWLRESGDIVAFHVEEERAYNMALPQGVTLRHVAGSYCSAWLGVAAGYTSLVDFDDEEIYVQVTTEKVGGGSCSGAWHPERLVDGAGSFTTATGACPSHGIGCVSSSGCRCTG</sequence>
<accession>A0A427AKQ3</accession>